<dbReference type="OrthoDB" id="1731358at2759"/>
<evidence type="ECO:0000256" key="3">
    <source>
        <dbReference type="ARBA" id="ARBA00022475"/>
    </source>
</evidence>
<dbReference type="InterPro" id="IPR048351">
    <property type="entry name" value="SOK_DIX"/>
</dbReference>
<evidence type="ECO:0000256" key="2">
    <source>
        <dbReference type="ARBA" id="ARBA00022473"/>
    </source>
</evidence>
<dbReference type="EMBL" id="JAAIUW010000003">
    <property type="protein sequence ID" value="KAF7839979.1"/>
    <property type="molecule type" value="Genomic_DNA"/>
</dbReference>
<reference evidence="10" key="1">
    <citation type="submission" date="2020-09" db="EMBL/GenBank/DDBJ databases">
        <title>Genome-Enabled Discovery of Anthraquinone Biosynthesis in Senna tora.</title>
        <authorList>
            <person name="Kang S.-H."/>
            <person name="Pandey R.P."/>
            <person name="Lee C.-M."/>
            <person name="Sim J.-S."/>
            <person name="Jeong J.-T."/>
            <person name="Choi B.-S."/>
            <person name="Jung M."/>
            <person name="Ginzburg D."/>
            <person name="Zhao K."/>
            <person name="Won S.Y."/>
            <person name="Oh T.-J."/>
            <person name="Yu Y."/>
            <person name="Kim N.-H."/>
            <person name="Lee O.R."/>
            <person name="Lee T.-H."/>
            <person name="Bashyal P."/>
            <person name="Kim T.-S."/>
            <person name="Lee W.-H."/>
            <person name="Kawkins C."/>
            <person name="Kim C.-K."/>
            <person name="Kim J.S."/>
            <person name="Ahn B.O."/>
            <person name="Rhee S.Y."/>
            <person name="Sohng J.K."/>
        </authorList>
    </citation>
    <scope>NUCLEOTIDE SEQUENCE</scope>
    <source>
        <tissue evidence="10">Leaf</tissue>
    </source>
</reference>
<evidence type="ECO:0000256" key="6">
    <source>
        <dbReference type="ARBA" id="ARBA00023306"/>
    </source>
</evidence>
<feature type="compositionally biased region" description="Polar residues" evidence="8">
    <location>
        <begin position="150"/>
        <end position="166"/>
    </location>
</feature>
<dbReference type="GO" id="GO:0051258">
    <property type="term" value="P:protein polymerization"/>
    <property type="evidence" value="ECO:0007669"/>
    <property type="project" value="UniProtKB-ARBA"/>
</dbReference>
<dbReference type="Proteomes" id="UP000634136">
    <property type="component" value="Unassembled WGS sequence"/>
</dbReference>
<gene>
    <name evidence="10" type="ORF">G2W53_008461</name>
</gene>
<feature type="region of interest" description="Disordered" evidence="8">
    <location>
        <begin position="142"/>
        <end position="241"/>
    </location>
</feature>
<dbReference type="AlphaFoldDB" id="A0A834X878"/>
<evidence type="ECO:0000259" key="9">
    <source>
        <dbReference type="PROSITE" id="PS50076"/>
    </source>
</evidence>
<keyword evidence="6" id="KW-0131">Cell cycle</keyword>
<accession>A0A834X878</accession>
<name>A0A834X878_9FABA</name>
<dbReference type="GO" id="GO:0005886">
    <property type="term" value="C:plasma membrane"/>
    <property type="evidence" value="ECO:0007669"/>
    <property type="project" value="UniProtKB-SubCell"/>
</dbReference>
<dbReference type="PANTHER" id="PTHR31083:SF18">
    <property type="entry name" value="PROTEIN SOSEKI 2"/>
    <property type="match status" value="1"/>
</dbReference>
<comment type="subcellular location">
    <subcellularLocation>
        <location evidence="1">Cell membrane</location>
        <topology evidence="1">Peripheral membrane protein</topology>
        <orientation evidence="1">Cytoplasmic side</orientation>
    </subcellularLocation>
</comment>
<proteinExistence type="inferred from homology"/>
<keyword evidence="11" id="KW-1185">Reference proteome</keyword>
<sequence>MEIVGSRRSGRDTSPDLAKICRPQPQHHHHKLNNNNKNNKKAQNQRVQVIYYLSRSGLLEHPHYMELMLSPNQPLRLKDVLDRLVALRGTGMPSLYSWSCKRNYKRGYVWCDLAANDVVYPTEGAEYVLKGSQLVQEASSERVEEVQVIKPQTQPNHHQSEDPNPNSKRRSSFQYSIPPEVEFQDYTQEEEEEEEEDYEEGEEKTSSTTSTTPHSRCSRGVSTDGLDEDHEPGPRAQPKPAQMRRLLGLEDGLAPSRNSILLQLIACGSAKGKTTASGVSKVEEKNGGVKVVWSSEEDEMIKCMSENPRFGNIEMEEKEYFSGSIVESRKDSEVVLKKSNSYNQERCEARHHDDQEVGNMGGEEKKKKKMTNFYKVLCLEWDKKVGIGEIRKAYRKMALQCHPDLCADQEDSTRRFIEVRKAYDTLCDPFLRELHDHELSLGMEVNESKKCPKHVWEAQLGGLKERCRIRMERKVKQ</sequence>
<comment type="similarity">
    <text evidence="7">Belongs to the SOSEKI family.</text>
</comment>
<dbReference type="Pfam" id="PF06136">
    <property type="entry name" value="SOK"/>
    <property type="match status" value="1"/>
</dbReference>
<keyword evidence="2" id="KW-0217">Developmental protein</keyword>
<organism evidence="10 11">
    <name type="scientific">Senna tora</name>
    <dbReference type="NCBI Taxonomy" id="362788"/>
    <lineage>
        <taxon>Eukaryota</taxon>
        <taxon>Viridiplantae</taxon>
        <taxon>Streptophyta</taxon>
        <taxon>Embryophyta</taxon>
        <taxon>Tracheophyta</taxon>
        <taxon>Spermatophyta</taxon>
        <taxon>Magnoliopsida</taxon>
        <taxon>eudicotyledons</taxon>
        <taxon>Gunneridae</taxon>
        <taxon>Pentapetalae</taxon>
        <taxon>rosids</taxon>
        <taxon>fabids</taxon>
        <taxon>Fabales</taxon>
        <taxon>Fabaceae</taxon>
        <taxon>Caesalpinioideae</taxon>
        <taxon>Cassia clade</taxon>
        <taxon>Senna</taxon>
    </lineage>
</organism>
<keyword evidence="3" id="KW-1003">Cell membrane</keyword>
<evidence type="ECO:0000313" key="11">
    <source>
        <dbReference type="Proteomes" id="UP000634136"/>
    </source>
</evidence>
<feature type="compositionally biased region" description="Acidic residues" evidence="8">
    <location>
        <begin position="187"/>
        <end position="202"/>
    </location>
</feature>
<dbReference type="InterPro" id="IPR001623">
    <property type="entry name" value="DnaJ_domain"/>
</dbReference>
<evidence type="ECO:0000256" key="8">
    <source>
        <dbReference type="SAM" id="MobiDB-lite"/>
    </source>
</evidence>
<feature type="domain" description="J" evidence="9">
    <location>
        <begin position="372"/>
        <end position="439"/>
    </location>
</feature>
<evidence type="ECO:0000256" key="5">
    <source>
        <dbReference type="ARBA" id="ARBA00023136"/>
    </source>
</evidence>
<dbReference type="SUPFAM" id="SSF46565">
    <property type="entry name" value="Chaperone J-domain"/>
    <property type="match status" value="1"/>
</dbReference>
<dbReference type="PROSITE" id="PS50076">
    <property type="entry name" value="DNAJ_2"/>
    <property type="match status" value="1"/>
</dbReference>
<dbReference type="PRINTS" id="PR00625">
    <property type="entry name" value="JDOMAIN"/>
</dbReference>
<dbReference type="InterPro" id="IPR036869">
    <property type="entry name" value="J_dom_sf"/>
</dbReference>
<dbReference type="CDD" id="cd06257">
    <property type="entry name" value="DnaJ"/>
    <property type="match status" value="1"/>
</dbReference>
<dbReference type="PANTHER" id="PTHR31083">
    <property type="entry name" value="UPSTREAM OF FLC PROTEIN (DUF966)"/>
    <property type="match status" value="1"/>
</dbReference>
<dbReference type="InterPro" id="IPR010369">
    <property type="entry name" value="SOK"/>
</dbReference>
<evidence type="ECO:0000313" key="10">
    <source>
        <dbReference type="EMBL" id="KAF7839979.1"/>
    </source>
</evidence>
<feature type="compositionally biased region" description="Low complexity" evidence="8">
    <location>
        <begin position="33"/>
        <end position="43"/>
    </location>
</feature>
<keyword evidence="5" id="KW-0472">Membrane</keyword>
<feature type="region of interest" description="Disordered" evidence="8">
    <location>
        <begin position="23"/>
        <end position="43"/>
    </location>
</feature>
<evidence type="ECO:0000256" key="1">
    <source>
        <dbReference type="ARBA" id="ARBA00004413"/>
    </source>
</evidence>
<evidence type="ECO:0000256" key="4">
    <source>
        <dbReference type="ARBA" id="ARBA00022618"/>
    </source>
</evidence>
<comment type="caution">
    <text evidence="10">The sequence shown here is derived from an EMBL/GenBank/DDBJ whole genome shotgun (WGS) entry which is preliminary data.</text>
</comment>
<dbReference type="Gene3D" id="1.10.287.110">
    <property type="entry name" value="DnaJ domain"/>
    <property type="match status" value="1"/>
</dbReference>
<dbReference type="SMART" id="SM00271">
    <property type="entry name" value="DnaJ"/>
    <property type="match status" value="1"/>
</dbReference>
<keyword evidence="4" id="KW-0132">Cell division</keyword>
<protein>
    <submittedName>
        <fullName evidence="10">Protein UPSTREAM OF FLC-like</fullName>
    </submittedName>
</protein>
<dbReference type="GO" id="GO:0051301">
    <property type="term" value="P:cell division"/>
    <property type="evidence" value="ECO:0007669"/>
    <property type="project" value="UniProtKB-KW"/>
</dbReference>
<dbReference type="Pfam" id="PF00226">
    <property type="entry name" value="DnaJ"/>
    <property type="match status" value="1"/>
</dbReference>
<evidence type="ECO:0000256" key="7">
    <source>
        <dbReference type="ARBA" id="ARBA00024211"/>
    </source>
</evidence>